<dbReference type="GeneID" id="56588605"/>
<evidence type="ECO:0000256" key="3">
    <source>
        <dbReference type="ARBA" id="ARBA00022630"/>
    </source>
</evidence>
<comment type="similarity">
    <text evidence="2">Belongs to the acyl-CoA dehydrogenase family.</text>
</comment>
<dbReference type="AlphaFoldDB" id="A0A157QBR8"/>
<dbReference type="RefSeq" id="WP_033534499.1">
    <property type="nucleotide sequence ID" value="NZ_CP016340.1"/>
</dbReference>
<evidence type="ECO:0000256" key="1">
    <source>
        <dbReference type="ARBA" id="ARBA00001974"/>
    </source>
</evidence>
<evidence type="ECO:0000256" key="5">
    <source>
        <dbReference type="ARBA" id="ARBA00023002"/>
    </source>
</evidence>
<dbReference type="SUPFAM" id="SSF47203">
    <property type="entry name" value="Acyl-CoA dehydrogenase C-terminal domain-like"/>
    <property type="match status" value="1"/>
</dbReference>
<dbReference type="KEGG" id="btrm:SAMEA390648704180"/>
<dbReference type="eggNOG" id="COG1960">
    <property type="taxonomic scope" value="Bacteria"/>
</dbReference>
<dbReference type="Gene3D" id="1.20.140.10">
    <property type="entry name" value="Butyryl-CoA Dehydrogenase, subunit A, domain 3"/>
    <property type="match status" value="1"/>
</dbReference>
<proteinExistence type="inferred from homology"/>
<dbReference type="InterPro" id="IPR036250">
    <property type="entry name" value="AcylCo_DH-like_C"/>
</dbReference>
<evidence type="ECO:0000313" key="7">
    <source>
        <dbReference type="EMBL" id="SAI74391.1"/>
    </source>
</evidence>
<reference evidence="7 8" key="1">
    <citation type="submission" date="2016-04" db="EMBL/GenBank/DDBJ databases">
        <authorList>
            <consortium name="Pathogen Informatics"/>
        </authorList>
    </citation>
    <scope>NUCLEOTIDE SEQUENCE [LARGE SCALE GENOMIC DNA]</scope>
    <source>
        <strain evidence="7 8">H044680328</strain>
    </source>
</reference>
<dbReference type="PANTHER" id="PTHR43884">
    <property type="entry name" value="ACYL-COA DEHYDROGENASE"/>
    <property type="match status" value="1"/>
</dbReference>
<dbReference type="Proteomes" id="UP000076825">
    <property type="component" value="Chromosome 1"/>
</dbReference>
<dbReference type="GO" id="GO:0050660">
    <property type="term" value="F:flavin adenine dinucleotide binding"/>
    <property type="evidence" value="ECO:0007669"/>
    <property type="project" value="InterPro"/>
</dbReference>
<dbReference type="InterPro" id="IPR009075">
    <property type="entry name" value="AcylCo_DH/oxidase_C"/>
</dbReference>
<dbReference type="STRING" id="123899.SAMEA3906487_04180"/>
<evidence type="ECO:0000313" key="8">
    <source>
        <dbReference type="Proteomes" id="UP000076825"/>
    </source>
</evidence>
<sequence length="334" mass="35810">MDDLLAQAAQRFFSQTCQPGLLQEAEDGAPPLAAWQACQDAGFADALLPEDAGGAGLILPQILPLLHEAGRHLFPFPLADTLLARAWLHHQGQTVPDGPIALAPHGLRSDAEGIHGDDLPWARSSAHILGWLDGQACLLAVNQARERRDSVHGSLDASLRWHRSAVQPLPGAATAPELALLAALGYTGLIAGALEQVLALTLDYASTRRQFGKPIGRFQAVQQSISIMAEQTWAARMASELAFSSASWAPAPMLAALGKARSSQAAWQVSTRAHAVHGAIGITQEFALQRYSRRLQAWRRAAGSETFWQARIGADALADSRTALDYLLDRLQPA</sequence>
<keyword evidence="3" id="KW-0285">Flavoprotein</keyword>
<dbReference type="Gene3D" id="1.10.540.10">
    <property type="entry name" value="Acyl-CoA dehydrogenase/oxidase, N-terminal domain"/>
    <property type="match status" value="1"/>
</dbReference>
<comment type="cofactor">
    <cofactor evidence="1">
        <name>FAD</name>
        <dbReference type="ChEBI" id="CHEBI:57692"/>
    </cofactor>
</comment>
<keyword evidence="4" id="KW-0274">FAD</keyword>
<evidence type="ECO:0000256" key="4">
    <source>
        <dbReference type="ARBA" id="ARBA00022827"/>
    </source>
</evidence>
<dbReference type="InterPro" id="IPR009100">
    <property type="entry name" value="AcylCoA_DH/oxidase_NM_dom_sf"/>
</dbReference>
<evidence type="ECO:0000259" key="6">
    <source>
        <dbReference type="Pfam" id="PF00441"/>
    </source>
</evidence>
<dbReference type="SUPFAM" id="SSF56645">
    <property type="entry name" value="Acyl-CoA dehydrogenase NM domain-like"/>
    <property type="match status" value="1"/>
</dbReference>
<gene>
    <name evidence="7" type="ORF">SAMEA3906487_04180</name>
</gene>
<protein>
    <submittedName>
        <fullName evidence="7">Acyl-CoA dehydrogenase</fullName>
        <ecNumber evidence="7">1.3.8.1</ecNumber>
    </submittedName>
</protein>
<dbReference type="InterPro" id="IPR037069">
    <property type="entry name" value="AcylCoA_DH/ox_N_sf"/>
</dbReference>
<dbReference type="Pfam" id="PF00441">
    <property type="entry name" value="Acyl-CoA_dh_1"/>
    <property type="match status" value="1"/>
</dbReference>
<dbReference type="GO" id="GO:0016937">
    <property type="term" value="F:short-chain fatty acyl-CoA dehydrogenase activity"/>
    <property type="evidence" value="ECO:0007669"/>
    <property type="project" value="UniProtKB-EC"/>
</dbReference>
<dbReference type="EC" id="1.3.8.1" evidence="7"/>
<organism evidence="7 8">
    <name type="scientific">Bordetella trematum</name>
    <dbReference type="NCBI Taxonomy" id="123899"/>
    <lineage>
        <taxon>Bacteria</taxon>
        <taxon>Pseudomonadati</taxon>
        <taxon>Pseudomonadota</taxon>
        <taxon>Betaproteobacteria</taxon>
        <taxon>Burkholderiales</taxon>
        <taxon>Alcaligenaceae</taxon>
        <taxon>Bordetella</taxon>
    </lineage>
</organism>
<accession>A0A157QBR8</accession>
<feature type="domain" description="Acyl-CoA dehydrogenase/oxidase C-terminal" evidence="6">
    <location>
        <begin position="190"/>
        <end position="313"/>
    </location>
</feature>
<dbReference type="EMBL" id="LT546645">
    <property type="protein sequence ID" value="SAI74391.1"/>
    <property type="molecule type" value="Genomic_DNA"/>
</dbReference>
<keyword evidence="5 7" id="KW-0560">Oxidoreductase</keyword>
<dbReference type="PATRIC" id="fig|123899.6.peg.4177"/>
<keyword evidence="8" id="KW-1185">Reference proteome</keyword>
<dbReference type="PANTHER" id="PTHR43884:SF20">
    <property type="entry name" value="ACYL-COA DEHYDROGENASE FADE28"/>
    <property type="match status" value="1"/>
</dbReference>
<evidence type="ECO:0000256" key="2">
    <source>
        <dbReference type="ARBA" id="ARBA00009347"/>
    </source>
</evidence>
<dbReference type="OrthoDB" id="2450120at2"/>
<name>A0A157QBR8_9BORD</name>